<comment type="caution">
    <text evidence="2">The sequence shown here is derived from an EMBL/GenBank/DDBJ whole genome shotgun (WGS) entry which is preliminary data.</text>
</comment>
<name>A0A9W8AZB7_9FUNG</name>
<gene>
    <name evidence="2" type="ORF">H4R34_006192</name>
</gene>
<dbReference type="Proteomes" id="UP001151582">
    <property type="component" value="Unassembled WGS sequence"/>
</dbReference>
<proteinExistence type="predicted"/>
<evidence type="ECO:0000313" key="3">
    <source>
        <dbReference type="Proteomes" id="UP001151582"/>
    </source>
</evidence>
<dbReference type="EMBL" id="JANBQB010001984">
    <property type="protein sequence ID" value="KAJ1969162.1"/>
    <property type="molecule type" value="Genomic_DNA"/>
</dbReference>
<dbReference type="OrthoDB" id="1708389at2759"/>
<dbReference type="AlphaFoldDB" id="A0A9W8AZB7"/>
<sequence>MAEKRKSMSHRFRHFHAQVSEVRACATARQPVTLDDCRDAAGQVDYWAYAQGQGLYWLYRLAGHQIDHRDPTTDFSITEFLTSLERLNRVGAPYQRLGTWLLAVCLWTSFYESAFWFVVYWVLWFYDLLAAVVFLFPITVILRHRIDPSVDLGFNSARNVTQADLAPEGKRRSSHDANEPLSTRRKAKLVSDLWETWRTRMGYLVHRELNDRTEVLEKFRNAVTWCHPYATLYVIGVLTAYVVVCLFGSVRFIVKYLAMCVGVEMFIFLPLRVRYP</sequence>
<keyword evidence="1" id="KW-1133">Transmembrane helix</keyword>
<accession>A0A9W8AZB7</accession>
<dbReference type="PANTHER" id="PTHR37402:SF1">
    <property type="entry name" value="GRAM DOMAIN-CONTAINING PROTEIN 4"/>
    <property type="match status" value="1"/>
</dbReference>
<organism evidence="2 3">
    <name type="scientific">Dimargaris verticillata</name>
    <dbReference type="NCBI Taxonomy" id="2761393"/>
    <lineage>
        <taxon>Eukaryota</taxon>
        <taxon>Fungi</taxon>
        <taxon>Fungi incertae sedis</taxon>
        <taxon>Zoopagomycota</taxon>
        <taxon>Kickxellomycotina</taxon>
        <taxon>Dimargaritomycetes</taxon>
        <taxon>Dimargaritales</taxon>
        <taxon>Dimargaritaceae</taxon>
        <taxon>Dimargaris</taxon>
    </lineage>
</organism>
<protein>
    <submittedName>
        <fullName evidence="2">Uncharacterized protein</fullName>
    </submittedName>
</protein>
<dbReference type="InterPro" id="IPR037847">
    <property type="entry name" value="GRAMDC4"/>
</dbReference>
<reference evidence="2" key="1">
    <citation type="submission" date="2022-07" db="EMBL/GenBank/DDBJ databases">
        <title>Phylogenomic reconstructions and comparative analyses of Kickxellomycotina fungi.</title>
        <authorList>
            <person name="Reynolds N.K."/>
            <person name="Stajich J.E."/>
            <person name="Barry K."/>
            <person name="Grigoriev I.V."/>
            <person name="Crous P."/>
            <person name="Smith M.E."/>
        </authorList>
    </citation>
    <scope>NUCLEOTIDE SEQUENCE</scope>
    <source>
        <strain evidence="2">RSA 567</strain>
    </source>
</reference>
<feature type="non-terminal residue" evidence="2">
    <location>
        <position position="276"/>
    </location>
</feature>
<evidence type="ECO:0000313" key="2">
    <source>
        <dbReference type="EMBL" id="KAJ1969162.1"/>
    </source>
</evidence>
<feature type="transmembrane region" description="Helical" evidence="1">
    <location>
        <begin position="230"/>
        <end position="250"/>
    </location>
</feature>
<dbReference type="PANTHER" id="PTHR37402">
    <property type="entry name" value="GRAM DOMAIN-CONTAINING PROTEIN 4"/>
    <property type="match status" value="1"/>
</dbReference>
<dbReference type="GO" id="GO:0006915">
    <property type="term" value="P:apoptotic process"/>
    <property type="evidence" value="ECO:0007669"/>
    <property type="project" value="InterPro"/>
</dbReference>
<evidence type="ECO:0000256" key="1">
    <source>
        <dbReference type="SAM" id="Phobius"/>
    </source>
</evidence>
<feature type="transmembrane region" description="Helical" evidence="1">
    <location>
        <begin position="97"/>
        <end position="117"/>
    </location>
</feature>
<feature type="transmembrane region" description="Helical" evidence="1">
    <location>
        <begin position="123"/>
        <end position="142"/>
    </location>
</feature>
<keyword evidence="1" id="KW-0472">Membrane</keyword>
<keyword evidence="1" id="KW-0812">Transmembrane</keyword>
<keyword evidence="3" id="KW-1185">Reference proteome</keyword>